<sequence length="190" mass="20664">MKEKTLAELVTAAQSGDEEATNELFTRLSPIIVRYCRARISPNGRGHASADDVAQEVFLAVLKALPRFQGAEEGFVPFVYGIAAHKVADHYRATGRDRTQSATEPTDEPDPSPGPEQRALTSDLGARMRTLLDQLPPIQREIIVLRVAVGWTSTETAAAVGWSPTAVRVAQHRALGKLRRQLGPGSLGDW</sequence>
<organism evidence="6 7">
    <name type="scientific">Prauserella muralis</name>
    <dbReference type="NCBI Taxonomy" id="588067"/>
    <lineage>
        <taxon>Bacteria</taxon>
        <taxon>Bacillati</taxon>
        <taxon>Actinomycetota</taxon>
        <taxon>Actinomycetes</taxon>
        <taxon>Pseudonocardiales</taxon>
        <taxon>Pseudonocardiaceae</taxon>
        <taxon>Prauserella</taxon>
    </lineage>
</organism>
<dbReference type="InterPro" id="IPR013324">
    <property type="entry name" value="RNA_pol_sigma_r3/r4-like"/>
</dbReference>
<name>A0A2V4B0T9_9PSEU</name>
<dbReference type="EMBL" id="MASW01000002">
    <property type="protein sequence ID" value="PXY27881.1"/>
    <property type="molecule type" value="Genomic_DNA"/>
</dbReference>
<keyword evidence="5" id="KW-0804">Transcription</keyword>
<dbReference type="Gene3D" id="1.10.10.10">
    <property type="entry name" value="Winged helix-like DNA-binding domain superfamily/Winged helix DNA-binding domain"/>
    <property type="match status" value="1"/>
</dbReference>
<dbReference type="Pfam" id="PF04542">
    <property type="entry name" value="Sigma70_r2"/>
    <property type="match status" value="1"/>
</dbReference>
<evidence type="ECO:0000256" key="4">
    <source>
        <dbReference type="ARBA" id="ARBA00023125"/>
    </source>
</evidence>
<keyword evidence="3" id="KW-0731">Sigma factor</keyword>
<dbReference type="Proteomes" id="UP000249915">
    <property type="component" value="Unassembled WGS sequence"/>
</dbReference>
<keyword evidence="4" id="KW-0238">DNA-binding</keyword>
<dbReference type="InterPro" id="IPR013325">
    <property type="entry name" value="RNA_pol_sigma_r2"/>
</dbReference>
<comment type="similarity">
    <text evidence="1">Belongs to the sigma-70 factor family. ECF subfamily.</text>
</comment>
<dbReference type="GO" id="GO:0006352">
    <property type="term" value="P:DNA-templated transcription initiation"/>
    <property type="evidence" value="ECO:0007669"/>
    <property type="project" value="InterPro"/>
</dbReference>
<dbReference type="PANTHER" id="PTHR43133">
    <property type="entry name" value="RNA POLYMERASE ECF-TYPE SIGMA FACTO"/>
    <property type="match status" value="1"/>
</dbReference>
<dbReference type="GO" id="GO:0003677">
    <property type="term" value="F:DNA binding"/>
    <property type="evidence" value="ECO:0007669"/>
    <property type="project" value="UniProtKB-KW"/>
</dbReference>
<keyword evidence="7" id="KW-1185">Reference proteome</keyword>
<dbReference type="Gene3D" id="1.10.1740.10">
    <property type="match status" value="1"/>
</dbReference>
<dbReference type="GO" id="GO:0016987">
    <property type="term" value="F:sigma factor activity"/>
    <property type="evidence" value="ECO:0007669"/>
    <property type="project" value="UniProtKB-KW"/>
</dbReference>
<dbReference type="InterPro" id="IPR039425">
    <property type="entry name" value="RNA_pol_sigma-70-like"/>
</dbReference>
<dbReference type="RefSeq" id="WP_112281896.1">
    <property type="nucleotide sequence ID" value="NZ_MASW01000002.1"/>
</dbReference>
<dbReference type="AlphaFoldDB" id="A0A2V4B0T9"/>
<dbReference type="NCBIfam" id="TIGR02937">
    <property type="entry name" value="sigma70-ECF"/>
    <property type="match status" value="1"/>
</dbReference>
<dbReference type="CDD" id="cd06171">
    <property type="entry name" value="Sigma70_r4"/>
    <property type="match status" value="1"/>
</dbReference>
<evidence type="ECO:0000313" key="7">
    <source>
        <dbReference type="Proteomes" id="UP000249915"/>
    </source>
</evidence>
<keyword evidence="2" id="KW-0805">Transcription regulation</keyword>
<evidence type="ECO:0000313" key="6">
    <source>
        <dbReference type="EMBL" id="PXY27881.1"/>
    </source>
</evidence>
<dbReference type="InterPro" id="IPR036388">
    <property type="entry name" value="WH-like_DNA-bd_sf"/>
</dbReference>
<accession>A0A2V4B0T9</accession>
<reference evidence="6 7" key="1">
    <citation type="submission" date="2016-07" db="EMBL/GenBank/DDBJ databases">
        <title>Draft genome sequence of Prauserella muralis DSM 45305, isolated from a mould-covered wall in an indoor environment.</title>
        <authorList>
            <person name="Ruckert C."/>
            <person name="Albersmeier A."/>
            <person name="Jiang C.-L."/>
            <person name="Jiang Y."/>
            <person name="Kalinowski J."/>
            <person name="Schneider O."/>
            <person name="Winkler A."/>
            <person name="Zotchev S.B."/>
        </authorList>
    </citation>
    <scope>NUCLEOTIDE SEQUENCE [LARGE SCALE GENOMIC DNA]</scope>
    <source>
        <strain evidence="6 7">DSM 45305</strain>
    </source>
</reference>
<evidence type="ECO:0000256" key="5">
    <source>
        <dbReference type="ARBA" id="ARBA00023163"/>
    </source>
</evidence>
<evidence type="ECO:0000256" key="3">
    <source>
        <dbReference type="ARBA" id="ARBA00023082"/>
    </source>
</evidence>
<dbReference type="Pfam" id="PF08281">
    <property type="entry name" value="Sigma70_r4_2"/>
    <property type="match status" value="1"/>
</dbReference>
<dbReference type="SUPFAM" id="SSF88946">
    <property type="entry name" value="Sigma2 domain of RNA polymerase sigma factors"/>
    <property type="match status" value="1"/>
</dbReference>
<protein>
    <submittedName>
        <fullName evidence="6">RNA polymerase subunit sigma-70</fullName>
    </submittedName>
</protein>
<dbReference type="InterPro" id="IPR007627">
    <property type="entry name" value="RNA_pol_sigma70_r2"/>
</dbReference>
<evidence type="ECO:0000256" key="2">
    <source>
        <dbReference type="ARBA" id="ARBA00023015"/>
    </source>
</evidence>
<comment type="caution">
    <text evidence="6">The sequence shown here is derived from an EMBL/GenBank/DDBJ whole genome shotgun (WGS) entry which is preliminary data.</text>
</comment>
<dbReference type="SUPFAM" id="SSF88659">
    <property type="entry name" value="Sigma3 and sigma4 domains of RNA polymerase sigma factors"/>
    <property type="match status" value="1"/>
</dbReference>
<dbReference type="InterPro" id="IPR014284">
    <property type="entry name" value="RNA_pol_sigma-70_dom"/>
</dbReference>
<evidence type="ECO:0000256" key="1">
    <source>
        <dbReference type="ARBA" id="ARBA00010641"/>
    </source>
</evidence>
<proteinExistence type="inferred from homology"/>
<dbReference type="OrthoDB" id="160825at2"/>
<dbReference type="InterPro" id="IPR013249">
    <property type="entry name" value="RNA_pol_sigma70_r4_t2"/>
</dbReference>
<dbReference type="NCBIfam" id="NF007230">
    <property type="entry name" value="PRK09648.1"/>
    <property type="match status" value="1"/>
</dbReference>
<gene>
    <name evidence="6" type="ORF">BAY60_16090</name>
</gene>
<dbReference type="PANTHER" id="PTHR43133:SF58">
    <property type="entry name" value="ECF RNA POLYMERASE SIGMA FACTOR SIGD"/>
    <property type="match status" value="1"/>
</dbReference>